<evidence type="ECO:0000259" key="3">
    <source>
        <dbReference type="Pfam" id="PF00437"/>
    </source>
</evidence>
<accession>X1R2U3</accession>
<dbReference type="Pfam" id="PF05157">
    <property type="entry name" value="MshEN"/>
    <property type="match status" value="1"/>
</dbReference>
<evidence type="ECO:0000313" key="5">
    <source>
        <dbReference type="EMBL" id="GAI49904.1"/>
    </source>
</evidence>
<evidence type="ECO:0000259" key="4">
    <source>
        <dbReference type="Pfam" id="PF05157"/>
    </source>
</evidence>
<dbReference type="Pfam" id="PF00437">
    <property type="entry name" value="T2SSE"/>
    <property type="match status" value="1"/>
</dbReference>
<gene>
    <name evidence="5" type="ORF">S06H3_56086</name>
</gene>
<organism evidence="5">
    <name type="scientific">marine sediment metagenome</name>
    <dbReference type="NCBI Taxonomy" id="412755"/>
    <lineage>
        <taxon>unclassified sequences</taxon>
        <taxon>metagenomes</taxon>
        <taxon>ecological metagenomes</taxon>
    </lineage>
</organism>
<feature type="domain" description="Type II secretion system protein GspE N-terminal" evidence="4">
    <location>
        <begin position="74"/>
        <end position="150"/>
    </location>
</feature>
<proteinExistence type="predicted"/>
<reference evidence="5" key="1">
    <citation type="journal article" date="2014" name="Front. Microbiol.">
        <title>High frequency of phylogenetically diverse reductive dehalogenase-homologous genes in deep subseafloor sedimentary metagenomes.</title>
        <authorList>
            <person name="Kawai M."/>
            <person name="Futagami T."/>
            <person name="Toyoda A."/>
            <person name="Takaki Y."/>
            <person name="Nishi S."/>
            <person name="Hori S."/>
            <person name="Arai W."/>
            <person name="Tsubouchi T."/>
            <person name="Morono Y."/>
            <person name="Uchiyama I."/>
            <person name="Ito T."/>
            <person name="Fujiyama A."/>
            <person name="Inagaki F."/>
            <person name="Takami H."/>
        </authorList>
    </citation>
    <scope>NUCLEOTIDE SEQUENCE</scope>
    <source>
        <strain evidence="5">Expedition CK06-06</strain>
    </source>
</reference>
<dbReference type="Gene3D" id="3.30.450.90">
    <property type="match status" value="1"/>
</dbReference>
<protein>
    <submittedName>
        <fullName evidence="5">Uncharacterized protein</fullName>
    </submittedName>
</protein>
<dbReference type="InterPro" id="IPR001482">
    <property type="entry name" value="T2SS/T4SS_dom"/>
</dbReference>
<keyword evidence="1" id="KW-0547">Nucleotide-binding</keyword>
<feature type="non-terminal residue" evidence="5">
    <location>
        <position position="232"/>
    </location>
</feature>
<evidence type="ECO:0000256" key="1">
    <source>
        <dbReference type="ARBA" id="ARBA00022741"/>
    </source>
</evidence>
<name>X1R2U3_9ZZZZ</name>
<dbReference type="Gene3D" id="3.30.300.160">
    <property type="entry name" value="Type II secretion system, protein E, N-terminal domain"/>
    <property type="match status" value="1"/>
</dbReference>
<dbReference type="GO" id="GO:0016887">
    <property type="term" value="F:ATP hydrolysis activity"/>
    <property type="evidence" value="ECO:0007669"/>
    <property type="project" value="TreeGrafter"/>
</dbReference>
<feature type="non-terminal residue" evidence="5">
    <location>
        <position position="1"/>
    </location>
</feature>
<dbReference type="EMBL" id="BARV01036043">
    <property type="protein sequence ID" value="GAI49904.1"/>
    <property type="molecule type" value="Genomic_DNA"/>
</dbReference>
<dbReference type="PANTHER" id="PTHR30258">
    <property type="entry name" value="TYPE II SECRETION SYSTEM PROTEIN GSPE-RELATED"/>
    <property type="match status" value="1"/>
</dbReference>
<dbReference type="PANTHER" id="PTHR30258:SF3">
    <property type="entry name" value="SLL1921 PROTEIN"/>
    <property type="match status" value="1"/>
</dbReference>
<dbReference type="GO" id="GO:0005524">
    <property type="term" value="F:ATP binding"/>
    <property type="evidence" value="ECO:0007669"/>
    <property type="project" value="UniProtKB-KW"/>
</dbReference>
<keyword evidence="2" id="KW-0067">ATP-binding</keyword>
<comment type="caution">
    <text evidence="5">The sequence shown here is derived from an EMBL/GenBank/DDBJ whole genome shotgun (WGS) entry which is preliminary data.</text>
</comment>
<dbReference type="AlphaFoldDB" id="X1R2U3"/>
<evidence type="ECO:0000256" key="2">
    <source>
        <dbReference type="ARBA" id="ARBA00022840"/>
    </source>
</evidence>
<dbReference type="Gene3D" id="1.10.40.70">
    <property type="match status" value="1"/>
</dbReference>
<sequence>NPTYTKSTPLFGEFLVSKGILNQEQLTEALDEQRNNGGRLGEVLLRLRMLSEKDVASSLAEYFSVECASLDDISRIDMDIARMLPEAIAKRFCLVVVGQEDDQIVVAMSDPLNVVAIDTITLKLGYRVKVVVGSVKEINHAIETIYHGSDVEEQSLRDLVVECGIDKAETQEQEKDLEEANISSEVAATRAPVIRFVDLLLSQAVKSRASDIHIEPQEKSMSVRMRIDGVLQ</sequence>
<dbReference type="GO" id="GO:0005886">
    <property type="term" value="C:plasma membrane"/>
    <property type="evidence" value="ECO:0007669"/>
    <property type="project" value="TreeGrafter"/>
</dbReference>
<dbReference type="InterPro" id="IPR007831">
    <property type="entry name" value="T2SS_GspE_N"/>
</dbReference>
<feature type="domain" description="Bacterial type II secretion system protein E" evidence="3">
    <location>
        <begin position="189"/>
        <end position="232"/>
    </location>
</feature>
<dbReference type="InterPro" id="IPR037257">
    <property type="entry name" value="T2SS_E_N_sf"/>
</dbReference>
<dbReference type="SUPFAM" id="SSF160246">
    <property type="entry name" value="EspE N-terminal domain-like"/>
    <property type="match status" value="1"/>
</dbReference>